<feature type="signal peptide" evidence="1">
    <location>
        <begin position="1"/>
        <end position="25"/>
    </location>
</feature>
<keyword evidence="3" id="KW-1185">Reference proteome</keyword>
<dbReference type="AlphaFoldDB" id="A0A7W7WXI7"/>
<gene>
    <name evidence="2" type="ORF">F4559_004848</name>
</gene>
<dbReference type="RefSeq" id="WP_184672250.1">
    <property type="nucleotide sequence ID" value="NZ_BAABAI010000033.1"/>
</dbReference>
<sequence length="76" mass="8399">MMRILAAVFAVVWALVLPRAAGASADSWWVTEGYRNDQAECVAEKNATWATGFVVSPAGPTCLHIPRGYYYQYLDT</sequence>
<dbReference type="EMBL" id="JACHJS010000001">
    <property type="protein sequence ID" value="MBB4967489.1"/>
    <property type="molecule type" value="Genomic_DNA"/>
</dbReference>
<accession>A0A7W7WXI7</accession>
<proteinExistence type="predicted"/>
<comment type="caution">
    <text evidence="2">The sequence shown here is derived from an EMBL/GenBank/DDBJ whole genome shotgun (WGS) entry which is preliminary data.</text>
</comment>
<evidence type="ECO:0008006" key="4">
    <source>
        <dbReference type="Google" id="ProtNLM"/>
    </source>
</evidence>
<evidence type="ECO:0000256" key="1">
    <source>
        <dbReference type="SAM" id="SignalP"/>
    </source>
</evidence>
<evidence type="ECO:0000313" key="2">
    <source>
        <dbReference type="EMBL" id="MBB4967489.1"/>
    </source>
</evidence>
<name>A0A7W7WXI7_9PSEU</name>
<dbReference type="Proteomes" id="UP000542674">
    <property type="component" value="Unassembled WGS sequence"/>
</dbReference>
<evidence type="ECO:0000313" key="3">
    <source>
        <dbReference type="Proteomes" id="UP000542674"/>
    </source>
</evidence>
<feature type="chain" id="PRO_5030994383" description="Secreted protein" evidence="1">
    <location>
        <begin position="26"/>
        <end position="76"/>
    </location>
</feature>
<protein>
    <recommendedName>
        <fullName evidence="4">Secreted protein</fullName>
    </recommendedName>
</protein>
<keyword evidence="1" id="KW-0732">Signal</keyword>
<organism evidence="2 3">
    <name type="scientific">Saccharothrix violaceirubra</name>
    <dbReference type="NCBI Taxonomy" id="413306"/>
    <lineage>
        <taxon>Bacteria</taxon>
        <taxon>Bacillati</taxon>
        <taxon>Actinomycetota</taxon>
        <taxon>Actinomycetes</taxon>
        <taxon>Pseudonocardiales</taxon>
        <taxon>Pseudonocardiaceae</taxon>
        <taxon>Saccharothrix</taxon>
    </lineage>
</organism>
<reference evidence="2 3" key="1">
    <citation type="submission" date="2020-08" db="EMBL/GenBank/DDBJ databases">
        <title>Sequencing the genomes of 1000 actinobacteria strains.</title>
        <authorList>
            <person name="Klenk H.-P."/>
        </authorList>
    </citation>
    <scope>NUCLEOTIDE SEQUENCE [LARGE SCALE GENOMIC DNA]</scope>
    <source>
        <strain evidence="2 3">DSM 45084</strain>
    </source>
</reference>